<reference evidence="1" key="1">
    <citation type="submission" date="2024-06" db="EMBL/GenBank/DDBJ databases">
        <authorList>
            <person name="Coelho C."/>
            <person name="Bento M."/>
            <person name="Garcia E."/>
            <person name="Camelo A."/>
            <person name="Brandao I."/>
            <person name="Espirito Santo C."/>
            <person name="Trovao J."/>
            <person name="Verissimo A."/>
            <person name="Costa J."/>
            <person name="Tiago I."/>
        </authorList>
    </citation>
    <scope>NUCLEOTIDE SEQUENCE</scope>
    <source>
        <strain evidence="1">KWT182</strain>
    </source>
</reference>
<protein>
    <submittedName>
        <fullName evidence="1">Uncharacterized protein</fullName>
    </submittedName>
</protein>
<gene>
    <name evidence="1" type="ORF">ABK905_04765</name>
</gene>
<proteinExistence type="predicted"/>
<sequence length="162" mass="19299">MQVDIPRKFIEFNCGDIICHRYDFLVRECQFLIIFSLVDVREKDYYQYRCDEAGFKIPHNSHDIKFDRLDNYINNTFYAPPTKDAGKYGMRFLHELTDVMKQIIKLHYNTYAAKAYFAIAENQRLKRFYHRILQNSFADVIYEVTTDLGEGGKGYAIKTRCF</sequence>
<dbReference type="EMBL" id="CP157947">
    <property type="protein sequence ID" value="XBS70517.1"/>
    <property type="molecule type" value="Genomic_DNA"/>
</dbReference>
<organism evidence="1">
    <name type="scientific">Acerihabitans sp. KWT182</name>
    <dbReference type="NCBI Taxonomy" id="3157919"/>
    <lineage>
        <taxon>Bacteria</taxon>
        <taxon>Pseudomonadati</taxon>
        <taxon>Pseudomonadota</taxon>
        <taxon>Gammaproteobacteria</taxon>
        <taxon>Enterobacterales</taxon>
        <taxon>Pectobacteriaceae</taxon>
        <taxon>Acerihabitans</taxon>
    </lineage>
</organism>
<name>A0AAU7QC78_9GAMM</name>
<accession>A0AAU7QC78</accession>
<evidence type="ECO:0000313" key="1">
    <source>
        <dbReference type="EMBL" id="XBS70517.1"/>
    </source>
</evidence>
<dbReference type="AlphaFoldDB" id="A0AAU7QC78"/>